<evidence type="ECO:0000313" key="2">
    <source>
        <dbReference type="Proteomes" id="UP000277204"/>
    </source>
</evidence>
<accession>A0A183MN55</accession>
<organism evidence="1 2">
    <name type="scientific">Schistosoma margrebowiei</name>
    <dbReference type="NCBI Taxonomy" id="48269"/>
    <lineage>
        <taxon>Eukaryota</taxon>
        <taxon>Metazoa</taxon>
        <taxon>Spiralia</taxon>
        <taxon>Lophotrochozoa</taxon>
        <taxon>Platyhelminthes</taxon>
        <taxon>Trematoda</taxon>
        <taxon>Digenea</taxon>
        <taxon>Strigeidida</taxon>
        <taxon>Schistosomatoidea</taxon>
        <taxon>Schistosomatidae</taxon>
        <taxon>Schistosoma</taxon>
    </lineage>
</organism>
<dbReference type="EMBL" id="UZAI01017384">
    <property type="protein sequence ID" value="VDP23956.1"/>
    <property type="molecule type" value="Genomic_DNA"/>
</dbReference>
<name>A0A183MN55_9TREM</name>
<protein>
    <submittedName>
        <fullName evidence="1">Uncharacterized protein</fullName>
    </submittedName>
</protein>
<proteinExistence type="predicted"/>
<dbReference type="Proteomes" id="UP000277204">
    <property type="component" value="Unassembled WGS sequence"/>
</dbReference>
<dbReference type="AlphaFoldDB" id="A0A183MN55"/>
<sequence>MLLYFGPVEENAPHTQGVALMLFKGAQSALVEWEFHGFRIIKAYFKTKREGIKMNAIHCYAVTNDNIDDDEDQFYKRLQPIITKCSGDDLTILM</sequence>
<reference evidence="1 2" key="1">
    <citation type="submission" date="2018-11" db="EMBL/GenBank/DDBJ databases">
        <authorList>
            <consortium name="Pathogen Informatics"/>
        </authorList>
    </citation>
    <scope>NUCLEOTIDE SEQUENCE [LARGE SCALE GENOMIC DNA]</scope>
    <source>
        <strain evidence="1 2">Zambia</strain>
    </source>
</reference>
<gene>
    <name evidence="1" type="ORF">SMRZ_LOCUS17480</name>
</gene>
<evidence type="ECO:0000313" key="1">
    <source>
        <dbReference type="EMBL" id="VDP23956.1"/>
    </source>
</evidence>
<keyword evidence="2" id="KW-1185">Reference proteome</keyword>